<reference evidence="7 8" key="1">
    <citation type="submission" date="2017-08" db="EMBL/GenBank/DDBJ databases">
        <title>Infants hospitalized years apart are colonized by the same room-sourced microbial strains.</title>
        <authorList>
            <person name="Brooks B."/>
            <person name="Olm M.R."/>
            <person name="Firek B.A."/>
            <person name="Baker R."/>
            <person name="Thomas B.C."/>
            <person name="Morowitz M.J."/>
            <person name="Banfield J.F."/>
        </authorList>
    </citation>
    <scope>NUCLEOTIDE SEQUENCE [LARGE SCALE GENOMIC DNA]</scope>
    <source>
        <strain evidence="7">S2_005_002_R2_34</strain>
    </source>
</reference>
<keyword evidence="4" id="KW-0456">Lyase</keyword>
<dbReference type="InterPro" id="IPR015424">
    <property type="entry name" value="PyrdxlP-dep_Trfase"/>
</dbReference>
<protein>
    <recommendedName>
        <fullName evidence="2">cysteine-S-conjugate beta-lyase</fullName>
        <ecNumber evidence="2">4.4.1.13</ecNumber>
    </recommendedName>
</protein>
<dbReference type="InterPro" id="IPR004839">
    <property type="entry name" value="Aminotransferase_I/II_large"/>
</dbReference>
<evidence type="ECO:0000256" key="2">
    <source>
        <dbReference type="ARBA" id="ARBA00012224"/>
    </source>
</evidence>
<evidence type="ECO:0000256" key="3">
    <source>
        <dbReference type="ARBA" id="ARBA00022898"/>
    </source>
</evidence>
<accession>A0A2W5NFQ1</accession>
<keyword evidence="7" id="KW-0032">Aminotransferase</keyword>
<gene>
    <name evidence="7" type="ORF">DI556_01450</name>
</gene>
<dbReference type="PANTHER" id="PTHR43525:SF1">
    <property type="entry name" value="PROTEIN MALY"/>
    <property type="match status" value="1"/>
</dbReference>
<evidence type="ECO:0000256" key="5">
    <source>
        <dbReference type="ARBA" id="ARBA00037974"/>
    </source>
</evidence>
<keyword evidence="3" id="KW-0663">Pyridoxal phosphate</keyword>
<dbReference type="GO" id="GO:0030170">
    <property type="term" value="F:pyridoxal phosphate binding"/>
    <property type="evidence" value="ECO:0007669"/>
    <property type="project" value="InterPro"/>
</dbReference>
<dbReference type="Gene3D" id="3.40.640.10">
    <property type="entry name" value="Type I PLP-dependent aspartate aminotransferase-like (Major domain)"/>
    <property type="match status" value="1"/>
</dbReference>
<dbReference type="GO" id="GO:0047804">
    <property type="term" value="F:cysteine-S-conjugate beta-lyase activity"/>
    <property type="evidence" value="ECO:0007669"/>
    <property type="project" value="UniProtKB-EC"/>
</dbReference>
<comment type="similarity">
    <text evidence="5">Belongs to the class-II pyridoxal-phosphate-dependent aminotransferase family. MalY/PatB cystathionine beta-lyase subfamily.</text>
</comment>
<dbReference type="InterPro" id="IPR015422">
    <property type="entry name" value="PyrdxlP-dep_Trfase_small"/>
</dbReference>
<organism evidence="7 8">
    <name type="scientific">Rhodovulum sulfidophilum</name>
    <name type="common">Rhodobacter sulfidophilus</name>
    <dbReference type="NCBI Taxonomy" id="35806"/>
    <lineage>
        <taxon>Bacteria</taxon>
        <taxon>Pseudomonadati</taxon>
        <taxon>Pseudomonadota</taxon>
        <taxon>Alphaproteobacteria</taxon>
        <taxon>Rhodobacterales</taxon>
        <taxon>Paracoccaceae</taxon>
        <taxon>Rhodovulum</taxon>
    </lineage>
</organism>
<dbReference type="Pfam" id="PF00155">
    <property type="entry name" value="Aminotran_1_2"/>
    <property type="match status" value="1"/>
</dbReference>
<evidence type="ECO:0000256" key="1">
    <source>
        <dbReference type="ARBA" id="ARBA00001933"/>
    </source>
</evidence>
<comment type="caution">
    <text evidence="7">The sequence shown here is derived from an EMBL/GenBank/DDBJ whole genome shotgun (WGS) entry which is preliminary data.</text>
</comment>
<dbReference type="NCBIfam" id="TIGR04350">
    <property type="entry name" value="C_S_lyase_PatB"/>
    <property type="match status" value="1"/>
</dbReference>
<dbReference type="InterPro" id="IPR051798">
    <property type="entry name" value="Class-II_PLP-Dep_Aminotrans"/>
</dbReference>
<dbReference type="EMBL" id="QFPW01000001">
    <property type="protein sequence ID" value="PZQ52351.1"/>
    <property type="molecule type" value="Genomic_DNA"/>
</dbReference>
<evidence type="ECO:0000313" key="8">
    <source>
        <dbReference type="Proteomes" id="UP000249185"/>
    </source>
</evidence>
<proteinExistence type="inferred from homology"/>
<dbReference type="Gene3D" id="3.90.1150.10">
    <property type="entry name" value="Aspartate Aminotransferase, domain 1"/>
    <property type="match status" value="1"/>
</dbReference>
<evidence type="ECO:0000256" key="4">
    <source>
        <dbReference type="ARBA" id="ARBA00023239"/>
    </source>
</evidence>
<dbReference type="InterPro" id="IPR015421">
    <property type="entry name" value="PyrdxlP-dep_Trfase_major"/>
</dbReference>
<dbReference type="AlphaFoldDB" id="A0A2W5NFQ1"/>
<dbReference type="EC" id="4.4.1.13" evidence="2"/>
<dbReference type="InterPro" id="IPR027619">
    <property type="entry name" value="C-S_lyase_PatB-like"/>
</dbReference>
<dbReference type="CDD" id="cd00609">
    <property type="entry name" value="AAT_like"/>
    <property type="match status" value="1"/>
</dbReference>
<comment type="cofactor">
    <cofactor evidence="1">
        <name>pyridoxal 5'-phosphate</name>
        <dbReference type="ChEBI" id="CHEBI:597326"/>
    </cofactor>
</comment>
<sequence>MFDFDEIIDRRGTHCAKWDMMESVYGVSPDDGIAMWVADMDFRPPREVTEALRASVEHGVFGYFGDDRAYRAAITGWMGRRHGWEVDPDWIGTSHGLVAGVALCLEAFTEKGDGVILFTPVYHAFARIIKANERVVVESPLVNRDGRYEMDLAALAGQLTGAERAVILCSPHNPGGTVWIAAELRALAEFCAAHDLLLISDEIHHDLVLPGHRHTAAPLAAPEHADRIVMLTATSKSFNLAGGMTGNVIISNPELRAKFLKAQAAAGASPNRFGILMATAAYRHGDAWIDAVTAYIAGNAAIFDEGVAAIPGAVSMKLQATYLAWVDFNPLGMGEDEVKARVEGKARIAVNHGPTFGTGGEGFLRFNLATPRSRVVEAVSRLREAFADIQ</sequence>
<dbReference type="GO" id="GO:0008483">
    <property type="term" value="F:transaminase activity"/>
    <property type="evidence" value="ECO:0007669"/>
    <property type="project" value="UniProtKB-KW"/>
</dbReference>
<dbReference type="SUPFAM" id="SSF53383">
    <property type="entry name" value="PLP-dependent transferases"/>
    <property type="match status" value="1"/>
</dbReference>
<dbReference type="Proteomes" id="UP000249185">
    <property type="component" value="Unassembled WGS sequence"/>
</dbReference>
<evidence type="ECO:0000259" key="6">
    <source>
        <dbReference type="Pfam" id="PF00155"/>
    </source>
</evidence>
<feature type="domain" description="Aminotransferase class I/classII large" evidence="6">
    <location>
        <begin position="39"/>
        <end position="382"/>
    </location>
</feature>
<keyword evidence="7" id="KW-0808">Transferase</keyword>
<dbReference type="PANTHER" id="PTHR43525">
    <property type="entry name" value="PROTEIN MALY"/>
    <property type="match status" value="1"/>
</dbReference>
<name>A0A2W5NFQ1_RHOSU</name>
<evidence type="ECO:0000313" key="7">
    <source>
        <dbReference type="EMBL" id="PZQ52351.1"/>
    </source>
</evidence>